<evidence type="ECO:0000313" key="5">
    <source>
        <dbReference type="EMBL" id="QAU50642.1"/>
    </source>
</evidence>
<dbReference type="CDD" id="cd06307">
    <property type="entry name" value="PBP1_sugar_binding"/>
    <property type="match status" value="1"/>
</dbReference>
<dbReference type="Gene3D" id="3.40.50.2300">
    <property type="match status" value="2"/>
</dbReference>
<dbReference type="InterPro" id="IPR025997">
    <property type="entry name" value="SBP_2_dom"/>
</dbReference>
<dbReference type="PANTHER" id="PTHR30146:SF152">
    <property type="entry name" value="TRANSCRIPTIONAL REGULATORY PROTEIN"/>
    <property type="match status" value="1"/>
</dbReference>
<keyword evidence="5" id="KW-0614">Plasmid</keyword>
<keyword evidence="2" id="KW-0238">DNA-binding</keyword>
<dbReference type="PANTHER" id="PTHR30146">
    <property type="entry name" value="LACI-RELATED TRANSCRIPTIONAL REPRESSOR"/>
    <property type="match status" value="1"/>
</dbReference>
<dbReference type="PROSITE" id="PS00356">
    <property type="entry name" value="HTH_LACI_1"/>
    <property type="match status" value="1"/>
</dbReference>
<geneLocation type="plasmid" evidence="5 7">
    <name>unnamed1</name>
</geneLocation>
<dbReference type="SMART" id="SM00354">
    <property type="entry name" value="HTH_LACI"/>
    <property type="match status" value="1"/>
</dbReference>
<keyword evidence="3" id="KW-0804">Transcription</keyword>
<dbReference type="Gene3D" id="1.10.260.40">
    <property type="entry name" value="lambda repressor-like DNA-binding domains"/>
    <property type="match status" value="1"/>
</dbReference>
<dbReference type="AlphaFoldDB" id="A0AAE5X862"/>
<evidence type="ECO:0000313" key="8">
    <source>
        <dbReference type="Proteomes" id="UP000290401"/>
    </source>
</evidence>
<evidence type="ECO:0000256" key="1">
    <source>
        <dbReference type="ARBA" id="ARBA00023015"/>
    </source>
</evidence>
<proteinExistence type="predicted"/>
<evidence type="ECO:0000256" key="3">
    <source>
        <dbReference type="ARBA" id="ARBA00023163"/>
    </source>
</evidence>
<evidence type="ECO:0000313" key="7">
    <source>
        <dbReference type="Proteomes" id="UP000288972"/>
    </source>
</evidence>
<dbReference type="SUPFAM" id="SSF47413">
    <property type="entry name" value="lambda repressor-like DNA-binding domains"/>
    <property type="match status" value="1"/>
</dbReference>
<dbReference type="InterPro" id="IPR000843">
    <property type="entry name" value="HTH_LacI"/>
</dbReference>
<dbReference type="Proteomes" id="UP000290401">
    <property type="component" value="Unassembled WGS sequence"/>
</dbReference>
<dbReference type="Proteomes" id="UP000288972">
    <property type="component" value="Plasmid unnamed1"/>
</dbReference>
<dbReference type="CDD" id="cd01392">
    <property type="entry name" value="HTH_LacI"/>
    <property type="match status" value="1"/>
</dbReference>
<dbReference type="SUPFAM" id="SSF53822">
    <property type="entry name" value="Periplasmic binding protein-like I"/>
    <property type="match status" value="1"/>
</dbReference>
<evidence type="ECO:0000313" key="6">
    <source>
        <dbReference type="EMBL" id="RXH08494.1"/>
    </source>
</evidence>
<protein>
    <submittedName>
        <fullName evidence="5 6">Transcriptional regulator</fullName>
    </submittedName>
</protein>
<dbReference type="Pfam" id="PF13407">
    <property type="entry name" value="Peripla_BP_4"/>
    <property type="match status" value="1"/>
</dbReference>
<dbReference type="EMBL" id="RDQZ01000031">
    <property type="protein sequence ID" value="RXH08494.1"/>
    <property type="molecule type" value="Genomic_DNA"/>
</dbReference>
<accession>A0AAE5X862</accession>
<evidence type="ECO:0000259" key="4">
    <source>
        <dbReference type="PROSITE" id="PS50932"/>
    </source>
</evidence>
<keyword evidence="1" id="KW-0805">Transcription regulation</keyword>
<dbReference type="KEGG" id="bgz:XH91_35065"/>
<dbReference type="Pfam" id="PF00356">
    <property type="entry name" value="LacI"/>
    <property type="match status" value="1"/>
</dbReference>
<organism evidence="5 7">
    <name type="scientific">Bradyrhizobium guangzhouense</name>
    <dbReference type="NCBI Taxonomy" id="1325095"/>
    <lineage>
        <taxon>Bacteria</taxon>
        <taxon>Pseudomonadati</taxon>
        <taxon>Pseudomonadota</taxon>
        <taxon>Alphaproteobacteria</taxon>
        <taxon>Hyphomicrobiales</taxon>
        <taxon>Nitrobacteraceae</taxon>
        <taxon>Bradyrhizobium</taxon>
    </lineage>
</organism>
<dbReference type="InterPro" id="IPR028082">
    <property type="entry name" value="Peripla_BP_I"/>
</dbReference>
<dbReference type="InterPro" id="IPR010982">
    <property type="entry name" value="Lambda_DNA-bd_dom_sf"/>
</dbReference>
<reference evidence="6 8" key="2">
    <citation type="submission" date="2018-10" db="EMBL/GenBank/DDBJ databases">
        <title>Bradyrhizobium sp. nov., effective nodules isolated from peanut in China.</title>
        <authorList>
            <person name="Li Y."/>
        </authorList>
    </citation>
    <scope>NUCLEOTIDE SEQUENCE [LARGE SCALE GENOMIC DNA]</scope>
    <source>
        <strain evidence="6 8">CCBAU 53426</strain>
    </source>
</reference>
<dbReference type="GO" id="GO:0003700">
    <property type="term" value="F:DNA-binding transcription factor activity"/>
    <property type="evidence" value="ECO:0007669"/>
    <property type="project" value="TreeGrafter"/>
</dbReference>
<feature type="domain" description="HTH lacI-type" evidence="4">
    <location>
        <begin position="3"/>
        <end position="60"/>
    </location>
</feature>
<reference evidence="5 7" key="1">
    <citation type="submission" date="2018-06" db="EMBL/GenBank/DDBJ databases">
        <title>Comparative genomics of rhizobia nodulating Arachis hypogaea in China.</title>
        <authorList>
            <person name="Li Y."/>
        </authorList>
    </citation>
    <scope>NUCLEOTIDE SEQUENCE [LARGE SCALE GENOMIC DNA]</scope>
    <source>
        <strain evidence="5 7">CCBAU 51670</strain>
        <plasmid evidence="5 7">unnamed1</plasmid>
    </source>
</reference>
<dbReference type="GO" id="GO:0000976">
    <property type="term" value="F:transcription cis-regulatory region binding"/>
    <property type="evidence" value="ECO:0007669"/>
    <property type="project" value="TreeGrafter"/>
</dbReference>
<gene>
    <name evidence="6" type="ORF">EAS56_28960</name>
    <name evidence="5" type="ORF">XH91_35065</name>
</gene>
<sequence length="320" mass="34471">MKPGLNEVAKLAGVGIATVDRVLNERANVSPKTALKVIEAARQLGISRTLPSPHRRLFRVKVIMPSQRTPLLLRLARAFESQIAQTTKSLVIERVLFEERHAEAVPGLIRAAKADAVIVYGPETDQMIDAIASVTSSGTPVITLGSDLPTTPRLAYVGIDHYGAGRAAAFFMSRMVNRGIYLAVCSDLKYRAEASRISGFRDGVKAELSSPIHVEIMESDECPKGMSEDAVSGIYVAGSKNGLAHTVAPWLARAPIVIAHDLSDEVRQMMKTGVVALAIDQNPEEQASRSVALLLARFGLTAHAPEAGIVSFTVHTKYNI</sequence>
<keyword evidence="8" id="KW-1185">Reference proteome</keyword>
<dbReference type="PROSITE" id="PS50932">
    <property type="entry name" value="HTH_LACI_2"/>
    <property type="match status" value="1"/>
</dbReference>
<evidence type="ECO:0000256" key="2">
    <source>
        <dbReference type="ARBA" id="ARBA00023125"/>
    </source>
</evidence>
<name>A0AAE5X862_9BRAD</name>
<dbReference type="EMBL" id="CP030054">
    <property type="protein sequence ID" value="QAU50642.1"/>
    <property type="molecule type" value="Genomic_DNA"/>
</dbReference>